<dbReference type="OrthoDB" id="423147at2"/>
<sequence>MSRFFDHMNHHLRVLTILLTSGIVLLNISQTTDILAQDITQQPQPTSYQVPSFFLKSPTLIRSATSAKGPASEANYHFTIQVPSNAGQPLKSVTIIQQLNVEKIRFLPQGSQAFIGQSFHRGTPVAVQGELIENDTDGVKVIFNEPILPGNTVTVVLRAINPLYGGVYQFGVTAFPEGNDQQGLYLGPGRLHFSMPGGSS</sequence>
<protein>
    <recommendedName>
        <fullName evidence="3">DUF2808 domain-containing protein</fullName>
    </recommendedName>
</protein>
<evidence type="ECO:0000313" key="1">
    <source>
        <dbReference type="EMBL" id="ADN15804.1"/>
    </source>
</evidence>
<dbReference type="RefSeq" id="WP_013323872.1">
    <property type="nucleotide sequence ID" value="NC_014501.1"/>
</dbReference>
<evidence type="ECO:0000313" key="2">
    <source>
        <dbReference type="Proteomes" id="UP000008206"/>
    </source>
</evidence>
<dbReference type="AlphaFoldDB" id="E0UJA1"/>
<dbReference type="STRING" id="497965.Cyan7822_3873"/>
<proteinExistence type="predicted"/>
<dbReference type="EMBL" id="CP002198">
    <property type="protein sequence ID" value="ADN15804.1"/>
    <property type="molecule type" value="Genomic_DNA"/>
</dbReference>
<accession>E0UJA1</accession>
<dbReference type="InterPro" id="IPR021256">
    <property type="entry name" value="DUF2808"/>
</dbReference>
<dbReference type="KEGG" id="cyj:Cyan7822_3873"/>
<organism evidence="1 2">
    <name type="scientific">Gloeothece verrucosa (strain PCC 7822)</name>
    <name type="common">Cyanothece sp. (strain PCC 7822)</name>
    <dbReference type="NCBI Taxonomy" id="497965"/>
    <lineage>
        <taxon>Bacteria</taxon>
        <taxon>Bacillati</taxon>
        <taxon>Cyanobacteriota</taxon>
        <taxon>Cyanophyceae</taxon>
        <taxon>Oscillatoriophycideae</taxon>
        <taxon>Chroococcales</taxon>
        <taxon>Aphanothecaceae</taxon>
        <taxon>Gloeothece</taxon>
        <taxon>Gloeothece verrucosa</taxon>
    </lineage>
</organism>
<keyword evidence="2" id="KW-1185">Reference proteome</keyword>
<dbReference type="Pfam" id="PF10989">
    <property type="entry name" value="DUF2808"/>
    <property type="match status" value="1"/>
</dbReference>
<gene>
    <name evidence="1" type="ordered locus">Cyan7822_3873</name>
</gene>
<dbReference type="Proteomes" id="UP000008206">
    <property type="component" value="Chromosome"/>
</dbReference>
<dbReference type="eggNOG" id="COG4249">
    <property type="taxonomic scope" value="Bacteria"/>
</dbReference>
<dbReference type="HOGENOM" id="CLU_112932_1_0_3"/>
<evidence type="ECO:0008006" key="3">
    <source>
        <dbReference type="Google" id="ProtNLM"/>
    </source>
</evidence>
<name>E0UJA1_GLOV7</name>
<reference evidence="2" key="1">
    <citation type="journal article" date="2011" name="MBio">
        <title>Novel metabolic attributes of the genus Cyanothece, comprising a group of unicellular nitrogen-fixing Cyanobacteria.</title>
        <authorList>
            <person name="Bandyopadhyay A."/>
            <person name="Elvitigala T."/>
            <person name="Welsh E."/>
            <person name="Stockel J."/>
            <person name="Liberton M."/>
            <person name="Min H."/>
            <person name="Sherman L.A."/>
            <person name="Pakrasi H.B."/>
        </authorList>
    </citation>
    <scope>NUCLEOTIDE SEQUENCE [LARGE SCALE GENOMIC DNA]</scope>
    <source>
        <strain evidence="2">PCC 7822</strain>
    </source>
</reference>